<keyword evidence="5 6" id="KW-0408">Iron</keyword>
<dbReference type="Proteomes" id="UP000243650">
    <property type="component" value="Unassembled WGS sequence"/>
</dbReference>
<keyword evidence="4 6" id="KW-0648">Protein biosynthesis</keyword>
<name>A0A2P6MER6_ALKUR</name>
<accession>A0A2P6MER6</accession>
<evidence type="ECO:0000256" key="3">
    <source>
        <dbReference type="ARBA" id="ARBA00022801"/>
    </source>
</evidence>
<evidence type="ECO:0000256" key="1">
    <source>
        <dbReference type="ARBA" id="ARBA00010759"/>
    </source>
</evidence>
<dbReference type="CDD" id="cd00487">
    <property type="entry name" value="Pep_deformylase"/>
    <property type="match status" value="1"/>
</dbReference>
<dbReference type="NCBIfam" id="TIGR00079">
    <property type="entry name" value="pept_deformyl"/>
    <property type="match status" value="1"/>
</dbReference>
<dbReference type="OrthoDB" id="9784988at2"/>
<comment type="similarity">
    <text evidence="1 6">Belongs to the polypeptide deformylase family.</text>
</comment>
<evidence type="ECO:0000313" key="9">
    <source>
        <dbReference type="Proteomes" id="UP000243650"/>
    </source>
</evidence>
<organism evidence="8 9">
    <name type="scientific">Alkalicoccus urumqiensis</name>
    <name type="common">Bacillus urumqiensis</name>
    <dbReference type="NCBI Taxonomy" id="1548213"/>
    <lineage>
        <taxon>Bacteria</taxon>
        <taxon>Bacillati</taxon>
        <taxon>Bacillota</taxon>
        <taxon>Bacilli</taxon>
        <taxon>Bacillales</taxon>
        <taxon>Bacillaceae</taxon>
        <taxon>Alkalicoccus</taxon>
    </lineage>
</organism>
<dbReference type="FunFam" id="3.90.45.10:FF:000002">
    <property type="entry name" value="Peptide deformylase"/>
    <property type="match status" value="1"/>
</dbReference>
<dbReference type="GO" id="GO:0046872">
    <property type="term" value="F:metal ion binding"/>
    <property type="evidence" value="ECO:0007669"/>
    <property type="project" value="UniProtKB-KW"/>
</dbReference>
<evidence type="ECO:0000256" key="6">
    <source>
        <dbReference type="HAMAP-Rule" id="MF_00163"/>
    </source>
</evidence>
<evidence type="ECO:0000256" key="2">
    <source>
        <dbReference type="ARBA" id="ARBA00022723"/>
    </source>
</evidence>
<dbReference type="RefSeq" id="WP_105959872.1">
    <property type="nucleotide sequence ID" value="NZ_PVNS01000012.1"/>
</dbReference>
<feature type="binding site" evidence="6">
    <location>
        <position position="157"/>
    </location>
    <ligand>
        <name>Fe cation</name>
        <dbReference type="ChEBI" id="CHEBI:24875"/>
    </ligand>
</feature>
<comment type="caution">
    <text evidence="8">The sequence shown here is derived from an EMBL/GenBank/DDBJ whole genome shotgun (WGS) entry which is preliminary data.</text>
</comment>
<sequence length="193" mass="21809">MITMNDIIREGHPGLRTPAETVPVPLTESHKELAEKMIEFLRNGQDPEAAEKYDLRPGVGLAAPQLNEALKIIAVRTMDDNGEPEEHILINPEIVSHSRNTAYLESGEGCLSVDRPVEGIVPRYSRIKVDAYDLNGEKKRLRFRGYEAIVVQHEIDHLHGIMFYDRIEEFNDKLKQPLPPHAVIARSDAETVI</sequence>
<keyword evidence="2 6" id="KW-0479">Metal-binding</keyword>
<keyword evidence="3 6" id="KW-0378">Hydrolase</keyword>
<dbReference type="PANTHER" id="PTHR10458">
    <property type="entry name" value="PEPTIDE DEFORMYLASE"/>
    <property type="match status" value="1"/>
</dbReference>
<dbReference type="Pfam" id="PF01327">
    <property type="entry name" value="Pep_deformylase"/>
    <property type="match status" value="1"/>
</dbReference>
<dbReference type="EMBL" id="PVNS01000012">
    <property type="protein sequence ID" value="PRO64776.1"/>
    <property type="molecule type" value="Genomic_DNA"/>
</dbReference>
<comment type="catalytic activity">
    <reaction evidence="6">
        <text>N-terminal N-formyl-L-methionyl-[peptide] + H2O = N-terminal L-methionyl-[peptide] + formate</text>
        <dbReference type="Rhea" id="RHEA:24420"/>
        <dbReference type="Rhea" id="RHEA-COMP:10639"/>
        <dbReference type="Rhea" id="RHEA-COMP:10640"/>
        <dbReference type="ChEBI" id="CHEBI:15377"/>
        <dbReference type="ChEBI" id="CHEBI:15740"/>
        <dbReference type="ChEBI" id="CHEBI:49298"/>
        <dbReference type="ChEBI" id="CHEBI:64731"/>
        <dbReference type="EC" id="3.5.1.88"/>
    </reaction>
</comment>
<keyword evidence="9" id="KW-1185">Reference proteome</keyword>
<evidence type="ECO:0000313" key="8">
    <source>
        <dbReference type="EMBL" id="PRO64776.1"/>
    </source>
</evidence>
<comment type="cofactor">
    <cofactor evidence="6">
        <name>Fe(2+)</name>
        <dbReference type="ChEBI" id="CHEBI:29033"/>
    </cofactor>
    <text evidence="6">Binds 1 Fe(2+) ion.</text>
</comment>
<dbReference type="Gene3D" id="3.90.45.10">
    <property type="entry name" value="Peptide deformylase"/>
    <property type="match status" value="1"/>
</dbReference>
<evidence type="ECO:0000256" key="5">
    <source>
        <dbReference type="ARBA" id="ARBA00023004"/>
    </source>
</evidence>
<dbReference type="GO" id="GO:0006412">
    <property type="term" value="P:translation"/>
    <property type="evidence" value="ECO:0007669"/>
    <property type="project" value="UniProtKB-UniRule"/>
</dbReference>
<dbReference type="InterPro" id="IPR036821">
    <property type="entry name" value="Peptide_deformylase_sf"/>
</dbReference>
<feature type="binding site" evidence="6">
    <location>
        <position position="110"/>
    </location>
    <ligand>
        <name>Fe cation</name>
        <dbReference type="ChEBI" id="CHEBI:24875"/>
    </ligand>
</feature>
<evidence type="ECO:0000256" key="7">
    <source>
        <dbReference type="SAM" id="MobiDB-lite"/>
    </source>
</evidence>
<dbReference type="HAMAP" id="MF_00163">
    <property type="entry name" value="Pep_deformylase"/>
    <property type="match status" value="1"/>
</dbReference>
<dbReference type="PANTHER" id="PTHR10458:SF8">
    <property type="entry name" value="PEPTIDE DEFORMYLASE 2"/>
    <property type="match status" value="1"/>
</dbReference>
<protein>
    <recommendedName>
        <fullName evidence="6">Peptide deformylase</fullName>
        <shortName evidence="6">PDF</shortName>
        <ecNumber evidence="6">3.5.1.88</ecNumber>
    </recommendedName>
    <alternativeName>
        <fullName evidence="6">Polypeptide deformylase</fullName>
    </alternativeName>
</protein>
<dbReference type="GO" id="GO:0042586">
    <property type="term" value="F:peptide deformylase activity"/>
    <property type="evidence" value="ECO:0007669"/>
    <property type="project" value="UniProtKB-UniRule"/>
</dbReference>
<proteinExistence type="inferred from homology"/>
<dbReference type="InterPro" id="IPR023635">
    <property type="entry name" value="Peptide_deformylase"/>
</dbReference>
<comment type="function">
    <text evidence="6">Removes the formyl group from the N-terminal Met of newly synthesized proteins. Requires at least a dipeptide for an efficient rate of reaction. N-terminal L-methionine is a prerequisite for activity but the enzyme has broad specificity at other positions.</text>
</comment>
<reference evidence="8 9" key="1">
    <citation type="submission" date="2018-03" db="EMBL/GenBank/DDBJ databases">
        <title>Bacillus urumqiensis sp. nov., a moderately haloalkaliphilic bacterium isolated from a salt lake.</title>
        <authorList>
            <person name="Zhao B."/>
            <person name="Liao Z."/>
        </authorList>
    </citation>
    <scope>NUCLEOTIDE SEQUENCE [LARGE SCALE GENOMIC DNA]</scope>
    <source>
        <strain evidence="8 9">BZ-SZ-XJ18</strain>
    </source>
</reference>
<feature type="binding site" evidence="6">
    <location>
        <position position="153"/>
    </location>
    <ligand>
        <name>Fe cation</name>
        <dbReference type="ChEBI" id="CHEBI:24875"/>
    </ligand>
</feature>
<evidence type="ECO:0000256" key="4">
    <source>
        <dbReference type="ARBA" id="ARBA00022917"/>
    </source>
</evidence>
<feature type="region of interest" description="Disordered" evidence="7">
    <location>
        <begin position="1"/>
        <end position="21"/>
    </location>
</feature>
<dbReference type="PIRSF" id="PIRSF004749">
    <property type="entry name" value="Pep_def"/>
    <property type="match status" value="1"/>
</dbReference>
<gene>
    <name evidence="6" type="primary">def</name>
    <name evidence="8" type="ORF">C6I21_12765</name>
</gene>
<dbReference type="SUPFAM" id="SSF56420">
    <property type="entry name" value="Peptide deformylase"/>
    <property type="match status" value="1"/>
</dbReference>
<dbReference type="EC" id="3.5.1.88" evidence="6"/>
<dbReference type="AlphaFoldDB" id="A0A2P6MER6"/>
<dbReference type="PRINTS" id="PR01576">
    <property type="entry name" value="PDEFORMYLASE"/>
</dbReference>
<feature type="active site" evidence="6">
    <location>
        <position position="154"/>
    </location>
</feature>